<name>A0A0E9TSN5_ANGAN</name>
<organism evidence="1">
    <name type="scientific">Anguilla anguilla</name>
    <name type="common">European freshwater eel</name>
    <name type="synonym">Muraena anguilla</name>
    <dbReference type="NCBI Taxonomy" id="7936"/>
    <lineage>
        <taxon>Eukaryota</taxon>
        <taxon>Metazoa</taxon>
        <taxon>Chordata</taxon>
        <taxon>Craniata</taxon>
        <taxon>Vertebrata</taxon>
        <taxon>Euteleostomi</taxon>
        <taxon>Actinopterygii</taxon>
        <taxon>Neopterygii</taxon>
        <taxon>Teleostei</taxon>
        <taxon>Anguilliformes</taxon>
        <taxon>Anguillidae</taxon>
        <taxon>Anguilla</taxon>
    </lineage>
</organism>
<dbReference type="AlphaFoldDB" id="A0A0E9TSN5"/>
<reference evidence="1" key="2">
    <citation type="journal article" date="2015" name="Fish Shellfish Immunol.">
        <title>Early steps in the European eel (Anguilla anguilla)-Vibrio vulnificus interaction in the gills: Role of the RtxA13 toxin.</title>
        <authorList>
            <person name="Callol A."/>
            <person name="Pajuelo D."/>
            <person name="Ebbesson L."/>
            <person name="Teles M."/>
            <person name="MacKenzie S."/>
            <person name="Amaro C."/>
        </authorList>
    </citation>
    <scope>NUCLEOTIDE SEQUENCE</scope>
</reference>
<evidence type="ECO:0000313" key="1">
    <source>
        <dbReference type="EMBL" id="JAH56576.1"/>
    </source>
</evidence>
<dbReference type="EMBL" id="GBXM01052001">
    <property type="protein sequence ID" value="JAH56576.1"/>
    <property type="molecule type" value="Transcribed_RNA"/>
</dbReference>
<reference evidence="1" key="1">
    <citation type="submission" date="2014-11" db="EMBL/GenBank/DDBJ databases">
        <authorList>
            <person name="Amaro Gonzalez C."/>
        </authorList>
    </citation>
    <scope>NUCLEOTIDE SEQUENCE</scope>
</reference>
<protein>
    <submittedName>
        <fullName evidence="1">Uncharacterized protein</fullName>
    </submittedName>
</protein>
<proteinExistence type="predicted"/>
<sequence length="41" mass="4575">MLNVESMLRRIKAALAAHGGPTPYLDTLLWFSFNLSPVCLK</sequence>
<accession>A0A0E9TSN5</accession>